<dbReference type="SMART" id="SM00382">
    <property type="entry name" value="AAA"/>
    <property type="match status" value="1"/>
</dbReference>
<feature type="domain" description="AAA+ ATPase" evidence="1">
    <location>
        <begin position="167"/>
        <end position="508"/>
    </location>
</feature>
<dbReference type="InterPro" id="IPR014117">
    <property type="entry name" value="TraC-F-type"/>
</dbReference>
<dbReference type="PANTHER" id="PTHR38467">
    <property type="match status" value="1"/>
</dbReference>
<sequence length="538" mass="61072">MTTLFKKTGMLAKASRVESQASSPLGNWIPALKREAKEWEFVREQLEKNERLVRTGMQIVLIDRKESIGSSEQIMNSLYRANGWELKRDRFVVMLSLKSILPLSWGEDMALDMSYLKKLRTTLSHEPVNMMPLQGESKGCKKAGMLLAGRRGQLYYWYPFDESLGNTNYNVSVVGRSGAGKSVFMQELAVSILRRGEKVYVLDVGRSFEKQVKMLDGQFIEFSTESGLCLNPFSSIDERSKEHIEDALSVMKPIISMMAAPKEGTSSYEDSLIEKALMEVWSEKGSKAGIGEIAEWFLNQEEDRVTCQRIGTMLFPYTRDGAYGKYFNGKANIDFSARFFVTELEELKSKKDLQRVVVQILMLLITNQVILGGRKVESAIIFDEAWDLLKGKQGGEFIERLARTLRKYRGALVVGTQNLDDFYSSPGAEAAFMNSDWLCCLKQKSESIALLKKSEKFKINDYQQKMLESVTSKPGEYSEVMIMTSEHASIGRLMLEPFSRVLYSTKPEEYERVKRYGGDGKKLEEAVEQVAKEMYGDG</sequence>
<evidence type="ECO:0000259" key="1">
    <source>
        <dbReference type="SMART" id="SM00382"/>
    </source>
</evidence>
<reference evidence="2 3" key="1">
    <citation type="submission" date="2022-11" db="EMBL/GenBank/DDBJ databases">
        <title>Host association and intracellularity evolved multiple times independently in the Rickettsiales.</title>
        <authorList>
            <person name="Castelli M."/>
            <person name="Nardi T."/>
            <person name="Gammuto L."/>
            <person name="Bellinzona G."/>
            <person name="Sabaneyeva E."/>
            <person name="Potekhin A."/>
            <person name="Serra V."/>
            <person name="Petroni G."/>
            <person name="Sassera D."/>
        </authorList>
    </citation>
    <scope>NUCLEOTIDE SEQUENCE [LARGE SCALE GENOMIC DNA]</scope>
    <source>
        <strain evidence="2 3">NDG2</strain>
    </source>
</reference>
<dbReference type="EMBL" id="CP110820">
    <property type="protein sequence ID" value="WPX96324.1"/>
    <property type="molecule type" value="Genomic_DNA"/>
</dbReference>
<dbReference type="PANTHER" id="PTHR38467:SF1">
    <property type="entry name" value="CONJUGATIVE TRANSFER: ASSEMBLY"/>
    <property type="match status" value="1"/>
</dbReference>
<keyword evidence="3" id="KW-1185">Reference proteome</keyword>
<name>A0ABZ0UJP3_9RICK</name>
<protein>
    <submittedName>
        <fullName evidence="2">Type IV secretion system protein TraC C-terminal domain</fullName>
    </submittedName>
</protein>
<gene>
    <name evidence="2" type="ORF">Bandiella_00433</name>
</gene>
<dbReference type="Proteomes" id="UP001327219">
    <property type="component" value="Chromosome"/>
</dbReference>
<dbReference type="InterPro" id="IPR027417">
    <property type="entry name" value="P-loop_NTPase"/>
</dbReference>
<dbReference type="Gene3D" id="1.10.8.730">
    <property type="match status" value="1"/>
</dbReference>
<dbReference type="Pfam" id="PF11130">
    <property type="entry name" value="TraC_F_IV"/>
    <property type="match status" value="1"/>
</dbReference>
<dbReference type="InterPro" id="IPR053155">
    <property type="entry name" value="F-pilin_assembly_TraC"/>
</dbReference>
<dbReference type="Gene3D" id="3.40.50.300">
    <property type="entry name" value="P-loop containing nucleotide triphosphate hydrolases"/>
    <property type="match status" value="1"/>
</dbReference>
<evidence type="ECO:0000313" key="2">
    <source>
        <dbReference type="EMBL" id="WPX96324.1"/>
    </source>
</evidence>
<dbReference type="SUPFAM" id="SSF52540">
    <property type="entry name" value="P-loop containing nucleoside triphosphate hydrolases"/>
    <property type="match status" value="1"/>
</dbReference>
<dbReference type="NCBIfam" id="TIGR02746">
    <property type="entry name" value="TraC-F-type"/>
    <property type="match status" value="1"/>
</dbReference>
<dbReference type="InterPro" id="IPR003593">
    <property type="entry name" value="AAA+_ATPase"/>
</dbReference>
<organism evidence="2 3">
    <name type="scientific">Candidatus Bandiella euplotis</name>
    <dbReference type="NCBI Taxonomy" id="1664265"/>
    <lineage>
        <taxon>Bacteria</taxon>
        <taxon>Pseudomonadati</taxon>
        <taxon>Pseudomonadota</taxon>
        <taxon>Alphaproteobacteria</taxon>
        <taxon>Rickettsiales</taxon>
        <taxon>Candidatus Midichloriaceae</taxon>
        <taxon>Candidatus Bandiella</taxon>
    </lineage>
</organism>
<evidence type="ECO:0000313" key="3">
    <source>
        <dbReference type="Proteomes" id="UP001327219"/>
    </source>
</evidence>
<dbReference type="InterPro" id="IPR025955">
    <property type="entry name" value="TraC/Conjuga_ATPase"/>
</dbReference>
<accession>A0ABZ0UJP3</accession>
<dbReference type="Pfam" id="PF19044">
    <property type="entry name" value="P-loop_TraG"/>
    <property type="match status" value="1"/>
</dbReference>
<dbReference type="InterPro" id="IPR043964">
    <property type="entry name" value="P-loop_TraG"/>
</dbReference>
<proteinExistence type="predicted"/>